<dbReference type="OrthoDB" id="10370671at2759"/>
<accession>E4WVF4</accession>
<dbReference type="Proteomes" id="UP000001307">
    <property type="component" value="Unassembled WGS sequence"/>
</dbReference>
<feature type="region of interest" description="Disordered" evidence="1">
    <location>
        <begin position="136"/>
        <end position="185"/>
    </location>
</feature>
<proteinExistence type="predicted"/>
<evidence type="ECO:0008006" key="4">
    <source>
        <dbReference type="Google" id="ProtNLM"/>
    </source>
</evidence>
<sequence>MNVSRNTNNDFSKKSRNKLNERFSKLRQIVERRFPEIHDWNRFRILDGGIAMLAEKPLSSNSGERQTVLNNKEACQYYRNKLKKCFETLKQTLELEGYINSGIPRQLNTRAGILEFTIESLILKYGEPDLTEIGTLPTPIFRRSPKKRRSEQSDESTPPAKRVSSLSSTPTVSPTSSTSSSLQLSPEHQHLLQKLRLVYMLSNINGSALNTSDPIWRPW</sequence>
<evidence type="ECO:0000313" key="2">
    <source>
        <dbReference type="EMBL" id="CBY21107.1"/>
    </source>
</evidence>
<gene>
    <name evidence="2" type="ORF">GSOID_T00008860001</name>
</gene>
<feature type="compositionally biased region" description="Low complexity" evidence="1">
    <location>
        <begin position="164"/>
        <end position="185"/>
    </location>
</feature>
<name>E4WVF4_OIKDI</name>
<protein>
    <recommendedName>
        <fullName evidence="4">BHLH domain-containing protein</fullName>
    </recommendedName>
</protein>
<evidence type="ECO:0000256" key="1">
    <source>
        <dbReference type="SAM" id="MobiDB-lite"/>
    </source>
</evidence>
<organism evidence="2">
    <name type="scientific">Oikopleura dioica</name>
    <name type="common">Tunicate</name>
    <dbReference type="NCBI Taxonomy" id="34765"/>
    <lineage>
        <taxon>Eukaryota</taxon>
        <taxon>Metazoa</taxon>
        <taxon>Chordata</taxon>
        <taxon>Tunicata</taxon>
        <taxon>Appendicularia</taxon>
        <taxon>Copelata</taxon>
        <taxon>Oikopleuridae</taxon>
        <taxon>Oikopleura</taxon>
    </lineage>
</organism>
<reference evidence="2" key="1">
    <citation type="journal article" date="2010" name="Science">
        <title>Plasticity of animal genome architecture unmasked by rapid evolution of a pelagic tunicate.</title>
        <authorList>
            <person name="Denoeud F."/>
            <person name="Henriet S."/>
            <person name="Mungpakdee S."/>
            <person name="Aury J.M."/>
            <person name="Da Silva C."/>
            <person name="Brinkmann H."/>
            <person name="Mikhaleva J."/>
            <person name="Olsen L.C."/>
            <person name="Jubin C."/>
            <person name="Canestro C."/>
            <person name="Bouquet J.M."/>
            <person name="Danks G."/>
            <person name="Poulain J."/>
            <person name="Campsteijn C."/>
            <person name="Adamski M."/>
            <person name="Cross I."/>
            <person name="Yadetie F."/>
            <person name="Muffato M."/>
            <person name="Louis A."/>
            <person name="Butcher S."/>
            <person name="Tsagkogeorga G."/>
            <person name="Konrad A."/>
            <person name="Singh S."/>
            <person name="Jensen M.F."/>
            <person name="Cong E.H."/>
            <person name="Eikeseth-Otteraa H."/>
            <person name="Noel B."/>
            <person name="Anthouard V."/>
            <person name="Porcel B.M."/>
            <person name="Kachouri-Lafond R."/>
            <person name="Nishino A."/>
            <person name="Ugolini M."/>
            <person name="Chourrout P."/>
            <person name="Nishida H."/>
            <person name="Aasland R."/>
            <person name="Huzurbazar S."/>
            <person name="Westhof E."/>
            <person name="Delsuc F."/>
            <person name="Lehrach H."/>
            <person name="Reinhardt R."/>
            <person name="Weissenbach J."/>
            <person name="Roy S.W."/>
            <person name="Artiguenave F."/>
            <person name="Postlethwait J.H."/>
            <person name="Manak J.R."/>
            <person name="Thompson E.M."/>
            <person name="Jaillon O."/>
            <person name="Du Pasquier L."/>
            <person name="Boudinot P."/>
            <person name="Liberles D.A."/>
            <person name="Volff J.N."/>
            <person name="Philippe H."/>
            <person name="Lenhard B."/>
            <person name="Roest Crollius H."/>
            <person name="Wincker P."/>
            <person name="Chourrout D."/>
        </authorList>
    </citation>
    <scope>NUCLEOTIDE SEQUENCE [LARGE SCALE GENOMIC DNA]</scope>
</reference>
<keyword evidence="3" id="KW-1185">Reference proteome</keyword>
<evidence type="ECO:0000313" key="3">
    <source>
        <dbReference type="Proteomes" id="UP000001307"/>
    </source>
</evidence>
<dbReference type="AlphaFoldDB" id="E4WVF4"/>
<dbReference type="EMBL" id="FN653017">
    <property type="protein sequence ID" value="CBY21107.1"/>
    <property type="molecule type" value="Genomic_DNA"/>
</dbReference>
<dbReference type="InParanoid" id="E4WVF4"/>